<dbReference type="SUPFAM" id="SSF57850">
    <property type="entry name" value="RING/U-box"/>
    <property type="match status" value="1"/>
</dbReference>
<accession>A0AAQ3KKM4</accession>
<keyword evidence="3" id="KW-0862">Zinc</keyword>
<dbReference type="InterPro" id="IPR001841">
    <property type="entry name" value="Znf_RING"/>
</dbReference>
<feature type="domain" description="RING-CH-type" evidence="7">
    <location>
        <begin position="238"/>
        <end position="300"/>
    </location>
</feature>
<evidence type="ECO:0000313" key="8">
    <source>
        <dbReference type="EMBL" id="WOL09605.1"/>
    </source>
</evidence>
<dbReference type="PROSITE" id="PS51292">
    <property type="entry name" value="ZF_RING_CH"/>
    <property type="match status" value="1"/>
</dbReference>
<dbReference type="CDD" id="cd16495">
    <property type="entry name" value="RING_CH-C4HC3_MARCH"/>
    <property type="match status" value="1"/>
</dbReference>
<dbReference type="PANTHER" id="PTHR46158:SF1">
    <property type="entry name" value="RING_U-BOX SUPERFAMILY PROTEIN"/>
    <property type="match status" value="1"/>
</dbReference>
<evidence type="ECO:0000256" key="2">
    <source>
        <dbReference type="ARBA" id="ARBA00022771"/>
    </source>
</evidence>
<dbReference type="Proteomes" id="UP001327560">
    <property type="component" value="Chromosome 6"/>
</dbReference>
<name>A0AAQ3KKM4_9LILI</name>
<dbReference type="AlphaFoldDB" id="A0AAQ3KKM4"/>
<evidence type="ECO:0000256" key="5">
    <source>
        <dbReference type="SAM" id="Phobius"/>
    </source>
</evidence>
<evidence type="ECO:0000259" key="6">
    <source>
        <dbReference type="PROSITE" id="PS50089"/>
    </source>
</evidence>
<gene>
    <name evidence="8" type="ORF">Cni_G18358</name>
</gene>
<evidence type="ECO:0000256" key="3">
    <source>
        <dbReference type="ARBA" id="ARBA00022833"/>
    </source>
</evidence>
<feature type="transmembrane region" description="Helical" evidence="5">
    <location>
        <begin position="416"/>
        <end position="438"/>
    </location>
</feature>
<evidence type="ECO:0000313" key="9">
    <source>
        <dbReference type="Proteomes" id="UP001327560"/>
    </source>
</evidence>
<evidence type="ECO:0000256" key="1">
    <source>
        <dbReference type="ARBA" id="ARBA00022723"/>
    </source>
</evidence>
<evidence type="ECO:0000259" key="7">
    <source>
        <dbReference type="PROSITE" id="PS51292"/>
    </source>
</evidence>
<dbReference type="PANTHER" id="PTHR46158">
    <property type="entry name" value="OS02G0165000 PROTEIN"/>
    <property type="match status" value="1"/>
</dbReference>
<keyword evidence="5" id="KW-0472">Membrane</keyword>
<dbReference type="EMBL" id="CP136895">
    <property type="protein sequence ID" value="WOL09605.1"/>
    <property type="molecule type" value="Genomic_DNA"/>
</dbReference>
<feature type="domain" description="RING-type" evidence="6">
    <location>
        <begin position="246"/>
        <end position="294"/>
    </location>
</feature>
<evidence type="ECO:0000256" key="4">
    <source>
        <dbReference type="PROSITE-ProRule" id="PRU00175"/>
    </source>
</evidence>
<dbReference type="Gene3D" id="3.30.40.10">
    <property type="entry name" value="Zinc/RING finger domain, C3HC4 (zinc finger)"/>
    <property type="match status" value="1"/>
</dbReference>
<keyword evidence="5" id="KW-1133">Transmembrane helix</keyword>
<dbReference type="PROSITE" id="PS50089">
    <property type="entry name" value="ZF_RING_2"/>
    <property type="match status" value="1"/>
</dbReference>
<proteinExistence type="predicted"/>
<keyword evidence="1" id="KW-0479">Metal-binding</keyword>
<dbReference type="Pfam" id="PF12906">
    <property type="entry name" value="RINGv"/>
    <property type="match status" value="1"/>
</dbReference>
<keyword evidence="2 4" id="KW-0863">Zinc-finger</keyword>
<protein>
    <recommendedName>
        <fullName evidence="10">RING-CH-type domain-containing protein</fullName>
    </recommendedName>
</protein>
<dbReference type="SMART" id="SM00744">
    <property type="entry name" value="RINGv"/>
    <property type="match status" value="1"/>
</dbReference>
<feature type="transmembrane region" description="Helical" evidence="5">
    <location>
        <begin position="360"/>
        <end position="378"/>
    </location>
</feature>
<dbReference type="InterPro" id="IPR011016">
    <property type="entry name" value="Znf_RING-CH"/>
</dbReference>
<keyword evidence="5" id="KW-0812">Transmembrane</keyword>
<sequence>MSDIINQKVGSGTHEILPIQGEKRPKLSIDVPSRNVGVSFINYPKVNIPSTPGSASNKTNILPIWSPASAKTQASPCSSSSKSKPSIRNLLPGLSFKFQTSASGIENYETQVPEGHFVGKREKPSMLSSFSFSKLFSPRIRRTSSLPTNPDLDGNTPQDNAMIQNNSLERKEVQHHISRSLSLPTDMKCIKSKSIKRMDSLGGVFRVIPSTPRVVDLNTSMADMITPEDPAADDAGEDIPEEEAVCRICMTELSEGSNTFKLECSCKGELALAHKECAIKWFSIKGNRNCEVCKQEVQNLSVTLLRIQSVQIATIGSRNPAQRLFLHHRFCDEMPVLVIVSTLAYFCFLEQLLVGDVGTAALAVSVPFSCILGLFASLTSSTMVRKRFIWVYATIQFLFVVFFAHLFYSYLHMQAIISIILATFAGFGVAMSGNTLAIELLRWRRRWNAASATSHASRETAPASRQEV</sequence>
<reference evidence="8 9" key="1">
    <citation type="submission" date="2023-10" db="EMBL/GenBank/DDBJ databases">
        <title>Chromosome-scale genome assembly provides insights into flower coloration mechanisms of Canna indica.</title>
        <authorList>
            <person name="Li C."/>
        </authorList>
    </citation>
    <scope>NUCLEOTIDE SEQUENCE [LARGE SCALE GENOMIC DNA]</scope>
    <source>
        <tissue evidence="8">Flower</tissue>
    </source>
</reference>
<dbReference type="InterPro" id="IPR013083">
    <property type="entry name" value="Znf_RING/FYVE/PHD"/>
</dbReference>
<dbReference type="GO" id="GO:0008270">
    <property type="term" value="F:zinc ion binding"/>
    <property type="evidence" value="ECO:0007669"/>
    <property type="project" value="UniProtKB-KW"/>
</dbReference>
<feature type="transmembrane region" description="Helical" evidence="5">
    <location>
        <begin position="390"/>
        <end position="410"/>
    </location>
</feature>
<organism evidence="8 9">
    <name type="scientific">Canna indica</name>
    <name type="common">Indian-shot</name>
    <dbReference type="NCBI Taxonomy" id="4628"/>
    <lineage>
        <taxon>Eukaryota</taxon>
        <taxon>Viridiplantae</taxon>
        <taxon>Streptophyta</taxon>
        <taxon>Embryophyta</taxon>
        <taxon>Tracheophyta</taxon>
        <taxon>Spermatophyta</taxon>
        <taxon>Magnoliopsida</taxon>
        <taxon>Liliopsida</taxon>
        <taxon>Zingiberales</taxon>
        <taxon>Cannaceae</taxon>
        <taxon>Canna</taxon>
    </lineage>
</organism>
<keyword evidence="9" id="KW-1185">Reference proteome</keyword>
<evidence type="ECO:0008006" key="10">
    <source>
        <dbReference type="Google" id="ProtNLM"/>
    </source>
</evidence>